<feature type="region of interest" description="Disordered" evidence="1">
    <location>
        <begin position="414"/>
        <end position="433"/>
    </location>
</feature>
<feature type="region of interest" description="Disordered" evidence="1">
    <location>
        <begin position="1"/>
        <end position="21"/>
    </location>
</feature>
<dbReference type="AlphaFoldDB" id="A0AA36J0X4"/>
<protein>
    <submittedName>
        <fullName evidence="2">Uncharacterized protein</fullName>
    </submittedName>
</protein>
<keyword evidence="3" id="KW-1185">Reference proteome</keyword>
<sequence>HINRASVRAHGRRPSASMGSAASGERCRSALRWCFLLALLLPGELASTFRVLPYRAALNERAQVCRSRALAVHFARHGQAAHNVALARGEPSPGLNSRLSRLGRRQAQAIAERMEEKQAKACLVLTSPLARCLETAELGFPQLPALALEELRELISGSAHNARPGKRQLREDFPEVDLSRLVEEDELWAPQQREARASCARRARRFLEIIFSDAEPFCLASELAVASHSGFLYLLANYGHAELPGISGRGSFKSPGPVAALGAEPIVVYDDEAFQRSFRSWWSPGELRSVLIQQDLARSSLVRVGAEHGILVSGASLTAVHLDESLPSQPELLSAIESARQAREAQRAPRPLAGSGRSGCRAWCAAVSALGSAPRLQGSCAEGGLQCLCEENGEVFASCEMICLTRSDGMQPEATATTTTTTTPAAASTGTTTAGVTTTTTTVVAAARMLLYDTRFQVGFMAQVEVFFVALELVSRLNQRIEDKCSGGDCQPWTLVLPPWCWVPRWYRGQRRAWSELFDVDGLRSTSVPFQEFQGQVDLGVVPVLGAGGAQLQDGFGDFLGYTKDMKVCDTQGQQLPQSGAAPRSVVYAGYCDSDIQVRSFKCGVLRGGMKALLNLVESTGKRSSSILVKHLDALNLHSPEGPMSIKFHPALAPAKALRDAAKRFKEIALGSLPYLGIHLRRNEFLATHQASTVCE</sequence>
<dbReference type="InterPro" id="IPR013078">
    <property type="entry name" value="His_Pase_superF_clade-1"/>
</dbReference>
<dbReference type="InterPro" id="IPR029033">
    <property type="entry name" value="His_PPase_superfam"/>
</dbReference>
<proteinExistence type="predicted"/>
<dbReference type="EMBL" id="CAUJNA010003254">
    <property type="protein sequence ID" value="CAJ1397094.1"/>
    <property type="molecule type" value="Genomic_DNA"/>
</dbReference>
<evidence type="ECO:0000256" key="1">
    <source>
        <dbReference type="SAM" id="MobiDB-lite"/>
    </source>
</evidence>
<feature type="non-terminal residue" evidence="2">
    <location>
        <position position="1"/>
    </location>
</feature>
<dbReference type="PANTHER" id="PTHR48100:SF1">
    <property type="entry name" value="HISTIDINE PHOSPHATASE FAMILY PROTEIN-RELATED"/>
    <property type="match status" value="1"/>
</dbReference>
<dbReference type="GO" id="GO:0016791">
    <property type="term" value="F:phosphatase activity"/>
    <property type="evidence" value="ECO:0007669"/>
    <property type="project" value="TreeGrafter"/>
</dbReference>
<feature type="compositionally biased region" description="Basic residues" evidence="1">
    <location>
        <begin position="1"/>
        <end position="13"/>
    </location>
</feature>
<name>A0AA36J0X4_9DINO</name>
<organism evidence="2 3">
    <name type="scientific">Effrenium voratum</name>
    <dbReference type="NCBI Taxonomy" id="2562239"/>
    <lineage>
        <taxon>Eukaryota</taxon>
        <taxon>Sar</taxon>
        <taxon>Alveolata</taxon>
        <taxon>Dinophyceae</taxon>
        <taxon>Suessiales</taxon>
        <taxon>Symbiodiniaceae</taxon>
        <taxon>Effrenium</taxon>
    </lineage>
</organism>
<dbReference type="GO" id="GO:0005737">
    <property type="term" value="C:cytoplasm"/>
    <property type="evidence" value="ECO:0007669"/>
    <property type="project" value="TreeGrafter"/>
</dbReference>
<gene>
    <name evidence="2" type="ORF">EVOR1521_LOCUS21183</name>
</gene>
<accession>A0AA36J0X4</accession>
<dbReference type="Gene3D" id="3.40.50.11340">
    <property type="match status" value="1"/>
</dbReference>
<evidence type="ECO:0000313" key="3">
    <source>
        <dbReference type="Proteomes" id="UP001178507"/>
    </source>
</evidence>
<dbReference type="Gene3D" id="3.40.50.1240">
    <property type="entry name" value="Phosphoglycerate mutase-like"/>
    <property type="match status" value="1"/>
</dbReference>
<dbReference type="Pfam" id="PF00300">
    <property type="entry name" value="His_Phos_1"/>
    <property type="match status" value="1"/>
</dbReference>
<evidence type="ECO:0000313" key="2">
    <source>
        <dbReference type="EMBL" id="CAJ1397094.1"/>
    </source>
</evidence>
<comment type="caution">
    <text evidence="2">The sequence shown here is derived from an EMBL/GenBank/DDBJ whole genome shotgun (WGS) entry which is preliminary data.</text>
</comment>
<dbReference type="InterPro" id="IPR050275">
    <property type="entry name" value="PGM_Phosphatase"/>
</dbReference>
<reference evidence="2" key="1">
    <citation type="submission" date="2023-08" db="EMBL/GenBank/DDBJ databases">
        <authorList>
            <person name="Chen Y."/>
            <person name="Shah S."/>
            <person name="Dougan E. K."/>
            <person name="Thang M."/>
            <person name="Chan C."/>
        </authorList>
    </citation>
    <scope>NUCLEOTIDE SEQUENCE</scope>
</reference>
<dbReference type="CDD" id="cd07067">
    <property type="entry name" value="HP_PGM_like"/>
    <property type="match status" value="1"/>
</dbReference>
<dbReference type="PANTHER" id="PTHR48100">
    <property type="entry name" value="BROAD-SPECIFICITY PHOSPHATASE YOR283W-RELATED"/>
    <property type="match status" value="1"/>
</dbReference>
<dbReference type="SUPFAM" id="SSF53254">
    <property type="entry name" value="Phosphoglycerate mutase-like"/>
    <property type="match status" value="1"/>
</dbReference>
<dbReference type="Proteomes" id="UP001178507">
    <property type="component" value="Unassembled WGS sequence"/>
</dbReference>
<dbReference type="SMART" id="SM00855">
    <property type="entry name" value="PGAM"/>
    <property type="match status" value="1"/>
</dbReference>